<feature type="domain" description="Disease resistance protein winged helix" evidence="9">
    <location>
        <begin position="433"/>
        <end position="459"/>
    </location>
</feature>
<feature type="domain" description="Disease resistance N-terminal" evidence="8">
    <location>
        <begin position="14"/>
        <end position="99"/>
    </location>
</feature>
<dbReference type="InterPro" id="IPR041118">
    <property type="entry name" value="Rx_N"/>
</dbReference>
<dbReference type="PANTHER" id="PTHR36766">
    <property type="entry name" value="PLANT BROAD-SPECTRUM MILDEW RESISTANCE PROTEIN RPW8"/>
    <property type="match status" value="1"/>
</dbReference>
<evidence type="ECO:0000256" key="3">
    <source>
        <dbReference type="ARBA" id="ARBA00022737"/>
    </source>
</evidence>
<proteinExistence type="inferred from homology"/>
<dbReference type="SUPFAM" id="SSF52058">
    <property type="entry name" value="L domain-like"/>
    <property type="match status" value="1"/>
</dbReference>
<dbReference type="InterPro" id="IPR002182">
    <property type="entry name" value="NB-ARC"/>
</dbReference>
<feature type="domain" description="NB-ARC" evidence="7">
    <location>
        <begin position="182"/>
        <end position="351"/>
    </location>
</feature>
<dbReference type="GO" id="GO:0043531">
    <property type="term" value="F:ADP binding"/>
    <property type="evidence" value="ECO:0007669"/>
    <property type="project" value="InterPro"/>
</dbReference>
<dbReference type="InterPro" id="IPR036388">
    <property type="entry name" value="WH-like_DNA-bd_sf"/>
</dbReference>
<dbReference type="Pfam" id="PF18052">
    <property type="entry name" value="Rx_N"/>
    <property type="match status" value="1"/>
</dbReference>
<evidence type="ECO:0000259" key="8">
    <source>
        <dbReference type="Pfam" id="PF18052"/>
    </source>
</evidence>
<accession>A0AAV5FNG0</accession>
<keyword evidence="2" id="KW-0433">Leucine-rich repeat</keyword>
<dbReference type="InterPro" id="IPR032675">
    <property type="entry name" value="LRR_dom_sf"/>
</dbReference>
<dbReference type="GO" id="GO:0005524">
    <property type="term" value="F:ATP binding"/>
    <property type="evidence" value="ECO:0007669"/>
    <property type="project" value="UniProtKB-KW"/>
</dbReference>
<dbReference type="GO" id="GO:0051707">
    <property type="term" value="P:response to other organism"/>
    <property type="evidence" value="ECO:0007669"/>
    <property type="project" value="UniProtKB-ARBA"/>
</dbReference>
<dbReference type="Gene3D" id="3.80.10.10">
    <property type="entry name" value="Ribonuclease Inhibitor"/>
    <property type="match status" value="1"/>
</dbReference>
<keyword evidence="11" id="KW-1185">Reference proteome</keyword>
<comment type="similarity">
    <text evidence="1">Belongs to the disease resistance NB-LRR family.</text>
</comment>
<dbReference type="InterPro" id="IPR058922">
    <property type="entry name" value="WHD_DRP"/>
</dbReference>
<keyword evidence="4" id="KW-0547">Nucleotide-binding</keyword>
<dbReference type="PRINTS" id="PR00364">
    <property type="entry name" value="DISEASERSIST"/>
</dbReference>
<evidence type="ECO:0000313" key="11">
    <source>
        <dbReference type="Proteomes" id="UP001054889"/>
    </source>
</evidence>
<evidence type="ECO:0000313" key="10">
    <source>
        <dbReference type="EMBL" id="GJN36307.1"/>
    </source>
</evidence>
<dbReference type="GO" id="GO:0006952">
    <property type="term" value="P:defense response"/>
    <property type="evidence" value="ECO:0007669"/>
    <property type="project" value="UniProtKB-KW"/>
</dbReference>
<organism evidence="10 11">
    <name type="scientific">Eleusine coracana subsp. coracana</name>
    <dbReference type="NCBI Taxonomy" id="191504"/>
    <lineage>
        <taxon>Eukaryota</taxon>
        <taxon>Viridiplantae</taxon>
        <taxon>Streptophyta</taxon>
        <taxon>Embryophyta</taxon>
        <taxon>Tracheophyta</taxon>
        <taxon>Spermatophyta</taxon>
        <taxon>Magnoliopsida</taxon>
        <taxon>Liliopsida</taxon>
        <taxon>Poales</taxon>
        <taxon>Poaceae</taxon>
        <taxon>PACMAD clade</taxon>
        <taxon>Chloridoideae</taxon>
        <taxon>Cynodonteae</taxon>
        <taxon>Eleusininae</taxon>
        <taxon>Eleusine</taxon>
    </lineage>
</organism>
<dbReference type="Gene3D" id="1.10.8.430">
    <property type="entry name" value="Helical domain of apoptotic protease-activating factors"/>
    <property type="match status" value="1"/>
</dbReference>
<dbReference type="Gene3D" id="1.10.10.10">
    <property type="entry name" value="Winged helix-like DNA-binding domain superfamily/Winged helix DNA-binding domain"/>
    <property type="match status" value="1"/>
</dbReference>
<sequence length="655" mass="73580">MAEILVTMVVGPLVSMVKEKASSYLLEQYNVMEGMEEQHEVLKRKLPAILDVIADAEMQAAEHREGAKAWLEAVRKVAYQANDVFDEFKYEALRRKAKKEGHYRKLGMHVIKLFPTHNRIVFRYRMGNKLRLILQAIEVLVTEMNAFRFKFRPQQQPSMKWRQTDSNIVDPMEIASRSRAEDKQKVVDTLLGQGSNTDLTVLPIFGMGGLGKTTLAQLVYNDSKIREHFQLLLWVCVSDNFDVHLLAKSIVEAAAKGKATVTNEKSALDRLRQEVSGKKYLLVLDDVWNHDVSKWEKLKSSLQYGGIGSSVLTTTRDEGIAQFMGTTKSYKLHHLNESFIKEIIKAKAFSSEEETATELIEMVGDMANRCAGSPLAATALGSVLRTKTNVEEWKAALSRSTICDQDTVILPILKLSYNDLTSQMRQCFSFCAMFPKGYEIDVEMLIQLWMANSFILGEQGVCPEIRAGTSESSCSSVGELRLLDLGGHLEQNNISWLGSGDDVLIRQEKSAPLQGLCNEAVAVPIDMSPSNLSPPVSLRVLSIGWFDNLQLLSVQLDCTELRIWECNRLKSLDDDRLITSLEHLDLHECKSLESIPDGPQAYSSLRYLKIRSCLRLKTPPSCSVMHYSHCVKAFVAYYIDASVVGRRALLASPRS</sequence>
<evidence type="ECO:0000256" key="1">
    <source>
        <dbReference type="ARBA" id="ARBA00008894"/>
    </source>
</evidence>
<dbReference type="PANTHER" id="PTHR36766:SF55">
    <property type="entry name" value="OS11G0492900 PROTEIN"/>
    <property type="match status" value="1"/>
</dbReference>
<keyword evidence="5" id="KW-0611">Plant defense</keyword>
<reference evidence="10" key="2">
    <citation type="submission" date="2021-12" db="EMBL/GenBank/DDBJ databases">
        <title>Resequencing data analysis of finger millet.</title>
        <authorList>
            <person name="Hatakeyama M."/>
            <person name="Aluri S."/>
            <person name="Balachadran M.T."/>
            <person name="Sivarajan S.R."/>
            <person name="Poveda L."/>
            <person name="Shimizu-Inatsugi R."/>
            <person name="Schlapbach R."/>
            <person name="Sreeman S.M."/>
            <person name="Shimizu K.K."/>
        </authorList>
    </citation>
    <scope>NUCLEOTIDE SEQUENCE</scope>
</reference>
<comment type="caution">
    <text evidence="10">The sequence shown here is derived from an EMBL/GenBank/DDBJ whole genome shotgun (WGS) entry which is preliminary data.</text>
</comment>
<protein>
    <submittedName>
        <fullName evidence="10">Uncharacterized protein</fullName>
    </submittedName>
</protein>
<evidence type="ECO:0000259" key="7">
    <source>
        <dbReference type="Pfam" id="PF00931"/>
    </source>
</evidence>
<name>A0AAV5FNG0_ELECO</name>
<gene>
    <name evidence="10" type="primary">gb25154</name>
    <name evidence="10" type="ORF">PR202_gb25154</name>
</gene>
<evidence type="ECO:0000256" key="2">
    <source>
        <dbReference type="ARBA" id="ARBA00022614"/>
    </source>
</evidence>
<keyword evidence="3" id="KW-0677">Repeat</keyword>
<reference evidence="10" key="1">
    <citation type="journal article" date="2018" name="DNA Res.">
        <title>Multiple hybrid de novo genome assembly of finger millet, an orphan allotetraploid crop.</title>
        <authorList>
            <person name="Hatakeyama M."/>
            <person name="Aluri S."/>
            <person name="Balachadran M.T."/>
            <person name="Sivarajan S.R."/>
            <person name="Patrignani A."/>
            <person name="Gruter S."/>
            <person name="Poveda L."/>
            <person name="Shimizu-Inatsugi R."/>
            <person name="Baeten J."/>
            <person name="Francoijs K.J."/>
            <person name="Nataraja K.N."/>
            <person name="Reddy Y.A.N."/>
            <person name="Phadnis S."/>
            <person name="Ravikumar R.L."/>
            <person name="Schlapbach R."/>
            <person name="Sreeman S.M."/>
            <person name="Shimizu K.K."/>
        </authorList>
    </citation>
    <scope>NUCLEOTIDE SEQUENCE</scope>
</reference>
<evidence type="ECO:0000256" key="6">
    <source>
        <dbReference type="ARBA" id="ARBA00022840"/>
    </source>
</evidence>
<dbReference type="EMBL" id="BQKI01000088">
    <property type="protein sequence ID" value="GJN36307.1"/>
    <property type="molecule type" value="Genomic_DNA"/>
</dbReference>
<dbReference type="SUPFAM" id="SSF52540">
    <property type="entry name" value="P-loop containing nucleoside triphosphate hydrolases"/>
    <property type="match status" value="1"/>
</dbReference>
<evidence type="ECO:0000259" key="9">
    <source>
        <dbReference type="Pfam" id="PF23559"/>
    </source>
</evidence>
<dbReference type="InterPro" id="IPR027417">
    <property type="entry name" value="P-loop_NTPase"/>
</dbReference>
<dbReference type="InterPro" id="IPR042197">
    <property type="entry name" value="Apaf_helical"/>
</dbReference>
<dbReference type="Gene3D" id="3.40.50.300">
    <property type="entry name" value="P-loop containing nucleotide triphosphate hydrolases"/>
    <property type="match status" value="1"/>
</dbReference>
<dbReference type="Proteomes" id="UP001054889">
    <property type="component" value="Unassembled WGS sequence"/>
</dbReference>
<evidence type="ECO:0000256" key="5">
    <source>
        <dbReference type="ARBA" id="ARBA00022821"/>
    </source>
</evidence>
<dbReference type="AlphaFoldDB" id="A0AAV5FNG0"/>
<keyword evidence="6" id="KW-0067">ATP-binding</keyword>
<dbReference type="Pfam" id="PF00931">
    <property type="entry name" value="NB-ARC"/>
    <property type="match status" value="1"/>
</dbReference>
<dbReference type="Pfam" id="PF23559">
    <property type="entry name" value="WHD_DRP"/>
    <property type="match status" value="1"/>
</dbReference>
<dbReference type="Gene3D" id="1.20.5.4130">
    <property type="match status" value="1"/>
</dbReference>
<evidence type="ECO:0000256" key="4">
    <source>
        <dbReference type="ARBA" id="ARBA00022741"/>
    </source>
</evidence>